<dbReference type="SMART" id="SM00239">
    <property type="entry name" value="C2"/>
    <property type="match status" value="1"/>
</dbReference>
<dbReference type="PROSITE" id="PS50004">
    <property type="entry name" value="C2"/>
    <property type="match status" value="1"/>
</dbReference>
<evidence type="ECO:0000259" key="4">
    <source>
        <dbReference type="PROSITE" id="PS50004"/>
    </source>
</evidence>
<dbReference type="Gene3D" id="2.60.40.150">
    <property type="entry name" value="C2 domain"/>
    <property type="match status" value="1"/>
</dbReference>
<evidence type="ECO:0000256" key="3">
    <source>
        <dbReference type="SAM" id="Phobius"/>
    </source>
</evidence>
<reference evidence="5" key="1">
    <citation type="journal article" date="2023" name="Plant J.">
        <title>The genome of the king protea, Protea cynaroides.</title>
        <authorList>
            <person name="Chang J."/>
            <person name="Duong T.A."/>
            <person name="Schoeman C."/>
            <person name="Ma X."/>
            <person name="Roodt D."/>
            <person name="Barker N."/>
            <person name="Li Z."/>
            <person name="Van de Peer Y."/>
            <person name="Mizrachi E."/>
        </authorList>
    </citation>
    <scope>NUCLEOTIDE SEQUENCE</scope>
    <source>
        <tissue evidence="5">Young leaves</tissue>
    </source>
</reference>
<comment type="caution">
    <text evidence="5">The sequence shown here is derived from an EMBL/GenBank/DDBJ whole genome shotgun (WGS) entry which is preliminary data.</text>
</comment>
<keyword evidence="1" id="KW-0479">Metal-binding</keyword>
<dbReference type="OrthoDB" id="195679at2759"/>
<feature type="transmembrane region" description="Helical" evidence="3">
    <location>
        <begin position="153"/>
        <end position="176"/>
    </location>
</feature>
<dbReference type="EMBL" id="JAMYWD010000011">
    <property type="protein sequence ID" value="KAJ4955516.1"/>
    <property type="molecule type" value="Genomic_DNA"/>
</dbReference>
<accession>A0A9Q0JXH7</accession>
<evidence type="ECO:0000256" key="1">
    <source>
        <dbReference type="ARBA" id="ARBA00022723"/>
    </source>
</evidence>
<dbReference type="InterPro" id="IPR035892">
    <property type="entry name" value="C2_domain_sf"/>
</dbReference>
<name>A0A9Q0JXH7_9MAGN</name>
<gene>
    <name evidence="5" type="ORF">NE237_012299</name>
</gene>
<protein>
    <recommendedName>
        <fullName evidence="4">C2 domain-containing protein</fullName>
    </recommendedName>
</protein>
<evidence type="ECO:0000313" key="6">
    <source>
        <dbReference type="Proteomes" id="UP001141806"/>
    </source>
</evidence>
<keyword evidence="3" id="KW-0472">Membrane</keyword>
<proteinExistence type="predicted"/>
<organism evidence="5 6">
    <name type="scientific">Protea cynaroides</name>
    <dbReference type="NCBI Taxonomy" id="273540"/>
    <lineage>
        <taxon>Eukaryota</taxon>
        <taxon>Viridiplantae</taxon>
        <taxon>Streptophyta</taxon>
        <taxon>Embryophyta</taxon>
        <taxon>Tracheophyta</taxon>
        <taxon>Spermatophyta</taxon>
        <taxon>Magnoliopsida</taxon>
        <taxon>Proteales</taxon>
        <taxon>Proteaceae</taxon>
        <taxon>Protea</taxon>
    </lineage>
</organism>
<keyword evidence="3" id="KW-0812">Transmembrane</keyword>
<dbReference type="Proteomes" id="UP001141806">
    <property type="component" value="Unassembled WGS sequence"/>
</dbReference>
<feature type="domain" description="C2" evidence="4">
    <location>
        <begin position="1"/>
        <end position="107"/>
    </location>
</feature>
<dbReference type="Pfam" id="PF00168">
    <property type="entry name" value="C2"/>
    <property type="match status" value="1"/>
</dbReference>
<dbReference type="GO" id="GO:0046872">
    <property type="term" value="F:metal ion binding"/>
    <property type="evidence" value="ECO:0007669"/>
    <property type="project" value="UniProtKB-KW"/>
</dbReference>
<dbReference type="PANTHER" id="PTHR46502">
    <property type="entry name" value="C2 DOMAIN-CONTAINING"/>
    <property type="match status" value="1"/>
</dbReference>
<keyword evidence="6" id="KW-1185">Reference proteome</keyword>
<keyword evidence="3" id="KW-1133">Transmembrane helix</keyword>
<dbReference type="AlphaFoldDB" id="A0A9Q0JXH7"/>
<evidence type="ECO:0000313" key="5">
    <source>
        <dbReference type="EMBL" id="KAJ4955516.1"/>
    </source>
</evidence>
<keyword evidence="2" id="KW-0106">Calcium</keyword>
<dbReference type="PANTHER" id="PTHR46502:SF14">
    <property type="entry name" value="CALCIUM-DEPENDENT LIPID-BINDING (CALB DOMAIN) FAMILY PROTEIN"/>
    <property type="match status" value="1"/>
</dbReference>
<evidence type="ECO:0000256" key="2">
    <source>
        <dbReference type="ARBA" id="ARBA00022837"/>
    </source>
</evidence>
<dbReference type="SUPFAM" id="SSF49562">
    <property type="entry name" value="C2 domain (Calcium/lipid-binding domain, CaLB)"/>
    <property type="match status" value="1"/>
</dbReference>
<sequence length="208" mass="24014">MKEGILEVLLVNAEGIRHTNFIGKPGYYVILQCGDQTHKSKITRGKDEKAFWNEKIEFKFPIFKWQKLTYLKLRIMDKEMFSEGGFVGETIIHLGGILTEGNDKGFIEVQPTRYNVVLEDDTYKGEIKVGLKFMANVCMCGPTKKKKKIVCMYVFQMHPCIMHIPMYGIICIFCLLHKHKHVIIFGIQDISLCMDVCRACESRNISQH</sequence>
<dbReference type="InterPro" id="IPR000008">
    <property type="entry name" value="C2_dom"/>
</dbReference>